<evidence type="ECO:0000313" key="3">
    <source>
        <dbReference type="Proteomes" id="UP000826775"/>
    </source>
</evidence>
<evidence type="ECO:0000313" key="2">
    <source>
        <dbReference type="EMBL" id="BCZ17522.1"/>
    </source>
</evidence>
<reference evidence="2 3" key="1">
    <citation type="submission" date="2021-07" db="EMBL/GenBank/DDBJ databases">
        <title>Novel Helicobacter sp. Isolated from a dog.</title>
        <authorList>
            <person name="Rimbara E."/>
            <person name="Suzuki M."/>
        </authorList>
    </citation>
    <scope>NUCLEOTIDE SEQUENCE [LARGE SCALE GENOMIC DNA]</scope>
    <source>
        <strain evidence="3">NHP19-003</strain>
    </source>
</reference>
<dbReference type="PRINTS" id="PR01776">
    <property type="entry name" value="HPOMPFAMILY"/>
</dbReference>
<evidence type="ECO:0000256" key="1">
    <source>
        <dbReference type="SAM" id="Coils"/>
    </source>
</evidence>
<keyword evidence="3" id="KW-1185">Reference proteome</keyword>
<evidence type="ECO:0008006" key="4">
    <source>
        <dbReference type="Google" id="ProtNLM"/>
    </source>
</evidence>
<protein>
    <recommendedName>
        <fullName evidence="4">Outer membrane protein</fullName>
    </recommendedName>
</protein>
<organism evidence="2 3">
    <name type="scientific">Helicobacter gastrocanis</name>
    <dbReference type="NCBI Taxonomy" id="2849641"/>
    <lineage>
        <taxon>Bacteria</taxon>
        <taxon>Pseudomonadati</taxon>
        <taxon>Campylobacterota</taxon>
        <taxon>Epsilonproteobacteria</taxon>
        <taxon>Campylobacterales</taxon>
        <taxon>Helicobacteraceae</taxon>
        <taxon>Helicobacter</taxon>
    </lineage>
</organism>
<feature type="coiled-coil region" evidence="1">
    <location>
        <begin position="108"/>
        <end position="135"/>
    </location>
</feature>
<keyword evidence="1" id="KW-0175">Coiled coil</keyword>
<dbReference type="EMBL" id="AP024814">
    <property type="protein sequence ID" value="BCZ17522.1"/>
    <property type="molecule type" value="Genomic_DNA"/>
</dbReference>
<dbReference type="InterPro" id="IPR002718">
    <property type="entry name" value="OMP_Helicobacter"/>
</dbReference>
<sequence>MVWLLLSLVPAQAHPYASYLDGVFLSFGMGLGGGSVLETGCDVPETDAGKMQAYNAKMAAYNDLKTALQQNQVQTVAKLKSLMNALSSLEPSSQALKLLANDPASGSVSTYQQYLNQILENYENANQQIINNAQNSVTGYKSALDTTTTQNQQSLTEAINIFNNVNTQIAKTDQSLKIPYTPMTLPSPLTPNTNVSSMTPTQVYSALQALKQTIDQAFATVNQQIQTLNPKIPSLTPPSISIATLPTAPQISSNAAALPSVAAPQKPLMAITNTGLQSKSLQLGVQTQVGYQKYFNSFFGVAYYGYLGYRYLYMSSFIKDSSGVDNVDRYQVGFGANMLFNLYSKIKKTRAKRPKIQAYGLFGGLLGMVDIWSASFSGSNTAYIRNNVNINAVFGLSLRVDQFKWSIGIHMPLINQMRNVSAPIDTGGFESLKIVDNYKSSALFMDFTEIF</sequence>
<dbReference type="Proteomes" id="UP000826775">
    <property type="component" value="Chromosome"/>
</dbReference>
<proteinExistence type="predicted"/>
<gene>
    <name evidence="2" type="ORF">NHP190003_08040</name>
</gene>
<accession>A0ABN6I1P1</accession>
<name>A0ABN6I1P1_9HELI</name>